<evidence type="ECO:0000256" key="1">
    <source>
        <dbReference type="ARBA" id="ARBA00022676"/>
    </source>
</evidence>
<dbReference type="GO" id="GO:0016757">
    <property type="term" value="F:glycosyltransferase activity"/>
    <property type="evidence" value="ECO:0007669"/>
    <property type="project" value="UniProtKB-KW"/>
</dbReference>
<keyword evidence="2 5" id="KW-0808">Transferase</keyword>
<feature type="domain" description="Glycosyl transferase family 1" evidence="3">
    <location>
        <begin position="207"/>
        <end position="382"/>
    </location>
</feature>
<dbReference type="PANTHER" id="PTHR12526">
    <property type="entry name" value="GLYCOSYLTRANSFERASE"/>
    <property type="match status" value="1"/>
</dbReference>
<feature type="domain" description="Glycosyl transferase family 4" evidence="4">
    <location>
        <begin position="31"/>
        <end position="194"/>
    </location>
</feature>
<dbReference type="EC" id="2.4.-.-" evidence="5"/>
<dbReference type="SUPFAM" id="SSF53756">
    <property type="entry name" value="UDP-Glycosyltransferase/glycogen phosphorylase"/>
    <property type="match status" value="1"/>
</dbReference>
<keyword evidence="1 5" id="KW-0328">Glycosyltransferase</keyword>
<gene>
    <name evidence="5" type="ORF">N0K08_20850</name>
</gene>
<evidence type="ECO:0000259" key="3">
    <source>
        <dbReference type="Pfam" id="PF00534"/>
    </source>
</evidence>
<dbReference type="Pfam" id="PF12000">
    <property type="entry name" value="Glyco_trans_4_3"/>
    <property type="match status" value="1"/>
</dbReference>
<name>A0ABT2PRI2_9BURK</name>
<comment type="caution">
    <text evidence="5">The sequence shown here is derived from an EMBL/GenBank/DDBJ whole genome shotgun (WGS) entry which is preliminary data.</text>
</comment>
<evidence type="ECO:0000313" key="5">
    <source>
        <dbReference type="EMBL" id="MCT9813085.1"/>
    </source>
</evidence>
<evidence type="ECO:0000313" key="6">
    <source>
        <dbReference type="Proteomes" id="UP001525968"/>
    </source>
</evidence>
<dbReference type="Pfam" id="PF00534">
    <property type="entry name" value="Glycos_transf_1"/>
    <property type="match status" value="1"/>
</dbReference>
<dbReference type="PANTHER" id="PTHR12526:SF510">
    <property type="entry name" value="D-INOSITOL 3-PHOSPHATE GLYCOSYLTRANSFERASE"/>
    <property type="match status" value="1"/>
</dbReference>
<dbReference type="InterPro" id="IPR001296">
    <property type="entry name" value="Glyco_trans_1"/>
</dbReference>
<keyword evidence="6" id="KW-1185">Reference proteome</keyword>
<sequence>MHKPLIVFVGAVYPSQYSLLCSYLRASGMADCWFMTTPGHKANHETACDHLLSFQPDGPIVGPQSYYYSSKVERSARISRGVLKALQDFEKAQGRRIDVVVAHSLWGAPNWLYGELHAAIVSYIEFPSYLAHGWDTAYPPDASQRLADRNMEMLHFHQVLCSDLTIAPSAHARSMFPAVLQDRIAVQFEGFDIQPPLRKSPVARVQPFTVAFSARDLSSAKGFETYMRLVDRMVREGDARNARFLAIGDPTASSYGYEQQWVERRYSGKVASFRDHLLKVYPAAQVVEFPGRLPYAEFSDMLADVDLFLYPLRHGVANWGLMEILARGGCVIGSNWGFTPELVQNDVNGLLLPDNDDAWINAIRALRADPARRARYRLAAQETGKRYHISSVAPRFMALFQRAMVQRQTPLTPASHAHRCTP</sequence>
<dbReference type="InterPro" id="IPR022623">
    <property type="entry name" value="Glyco_trans_4"/>
</dbReference>
<organism evidence="5 6">
    <name type="scientific">Acidovorax bellezanensis</name>
    <dbReference type="NCBI Taxonomy" id="2976702"/>
    <lineage>
        <taxon>Bacteria</taxon>
        <taxon>Pseudomonadati</taxon>
        <taxon>Pseudomonadota</taxon>
        <taxon>Betaproteobacteria</taxon>
        <taxon>Burkholderiales</taxon>
        <taxon>Comamonadaceae</taxon>
        <taxon>Acidovorax</taxon>
    </lineage>
</organism>
<evidence type="ECO:0000256" key="2">
    <source>
        <dbReference type="ARBA" id="ARBA00022679"/>
    </source>
</evidence>
<dbReference type="Proteomes" id="UP001525968">
    <property type="component" value="Unassembled WGS sequence"/>
</dbReference>
<dbReference type="EMBL" id="JAODYH010000015">
    <property type="protein sequence ID" value="MCT9813085.1"/>
    <property type="molecule type" value="Genomic_DNA"/>
</dbReference>
<dbReference type="Gene3D" id="3.40.50.2000">
    <property type="entry name" value="Glycogen Phosphorylase B"/>
    <property type="match status" value="1"/>
</dbReference>
<accession>A0ABT2PRI2</accession>
<reference evidence="5 6" key="1">
    <citation type="submission" date="2022-09" db="EMBL/GenBank/DDBJ databases">
        <title>Draft genome of isolate Be4.</title>
        <authorList>
            <person name="Sanchez-Castro I."/>
            <person name="Martinez-Rodriguez P."/>
            <person name="Descostes M."/>
            <person name="Merroun M."/>
        </authorList>
    </citation>
    <scope>NUCLEOTIDE SEQUENCE [LARGE SCALE GENOMIC DNA]</scope>
    <source>
        <strain evidence="5 6">Be4</strain>
    </source>
</reference>
<proteinExistence type="predicted"/>
<dbReference type="RefSeq" id="WP_261502336.1">
    <property type="nucleotide sequence ID" value="NZ_JAODYH010000015.1"/>
</dbReference>
<evidence type="ECO:0000259" key="4">
    <source>
        <dbReference type="Pfam" id="PF12000"/>
    </source>
</evidence>
<protein>
    <submittedName>
        <fullName evidence="5">Glycosyltransferase</fullName>
        <ecNumber evidence="5">2.4.-.-</ecNumber>
    </submittedName>
</protein>